<proteinExistence type="predicted"/>
<organism evidence="2 3">
    <name type="scientific">Tribonema minus</name>
    <dbReference type="NCBI Taxonomy" id="303371"/>
    <lineage>
        <taxon>Eukaryota</taxon>
        <taxon>Sar</taxon>
        <taxon>Stramenopiles</taxon>
        <taxon>Ochrophyta</taxon>
        <taxon>PX clade</taxon>
        <taxon>Xanthophyceae</taxon>
        <taxon>Tribonematales</taxon>
        <taxon>Tribonemataceae</taxon>
        <taxon>Tribonema</taxon>
    </lineage>
</organism>
<evidence type="ECO:0000313" key="2">
    <source>
        <dbReference type="EMBL" id="KAG5181339.1"/>
    </source>
</evidence>
<keyword evidence="1" id="KW-0812">Transmembrane</keyword>
<gene>
    <name evidence="2" type="ORF">JKP88DRAFT_215232</name>
</gene>
<name>A0A835Z1N1_9STRA</name>
<keyword evidence="1" id="KW-0472">Membrane</keyword>
<protein>
    <submittedName>
        <fullName evidence="2">Uncharacterized protein</fullName>
    </submittedName>
</protein>
<sequence length="72" mass="7875">MMLDRLRYECLLTRPASTLAVCLYIMTVAVVCGGDVSDAVMMSAHGNRYMDTCVSRMHLQDCPGEQAADACL</sequence>
<feature type="transmembrane region" description="Helical" evidence="1">
    <location>
        <begin position="12"/>
        <end position="32"/>
    </location>
</feature>
<evidence type="ECO:0000313" key="3">
    <source>
        <dbReference type="Proteomes" id="UP000664859"/>
    </source>
</evidence>
<keyword evidence="1" id="KW-1133">Transmembrane helix</keyword>
<accession>A0A835Z1N1</accession>
<reference evidence="2" key="1">
    <citation type="submission" date="2021-02" db="EMBL/GenBank/DDBJ databases">
        <title>First Annotated Genome of the Yellow-green Alga Tribonema minus.</title>
        <authorList>
            <person name="Mahan K.M."/>
        </authorList>
    </citation>
    <scope>NUCLEOTIDE SEQUENCE</scope>
    <source>
        <strain evidence="2">UTEX B ZZ1240</strain>
    </source>
</reference>
<dbReference type="EMBL" id="JAFCMP010000334">
    <property type="protein sequence ID" value="KAG5181339.1"/>
    <property type="molecule type" value="Genomic_DNA"/>
</dbReference>
<dbReference type="Proteomes" id="UP000664859">
    <property type="component" value="Unassembled WGS sequence"/>
</dbReference>
<keyword evidence="3" id="KW-1185">Reference proteome</keyword>
<dbReference type="AlphaFoldDB" id="A0A835Z1N1"/>
<evidence type="ECO:0000256" key="1">
    <source>
        <dbReference type="SAM" id="Phobius"/>
    </source>
</evidence>
<comment type="caution">
    <text evidence="2">The sequence shown here is derived from an EMBL/GenBank/DDBJ whole genome shotgun (WGS) entry which is preliminary data.</text>
</comment>